<dbReference type="PROSITE" id="PS51194">
    <property type="entry name" value="HELICASE_CTER"/>
    <property type="match status" value="1"/>
</dbReference>
<evidence type="ECO:0000313" key="9">
    <source>
        <dbReference type="EMBL" id="KAK9844337.1"/>
    </source>
</evidence>
<dbReference type="Proteomes" id="UP001438707">
    <property type="component" value="Unassembled WGS sequence"/>
</dbReference>
<dbReference type="SMART" id="SM00487">
    <property type="entry name" value="DEXDc"/>
    <property type="match status" value="1"/>
</dbReference>
<feature type="domain" description="Helicase ATP-binding" evidence="7">
    <location>
        <begin position="120"/>
        <end position="299"/>
    </location>
</feature>
<gene>
    <name evidence="9" type="ORF">WJX74_000933</name>
</gene>
<accession>A0AAW1SF62</accession>
<evidence type="ECO:0000256" key="4">
    <source>
        <dbReference type="ARBA" id="ARBA00022884"/>
    </source>
</evidence>
<comment type="function">
    <text evidence="5">RNA helicase.</text>
</comment>
<dbReference type="SUPFAM" id="SSF52540">
    <property type="entry name" value="P-loop containing nucleoside triphosphate hydrolases"/>
    <property type="match status" value="1"/>
</dbReference>
<dbReference type="InterPro" id="IPR011545">
    <property type="entry name" value="DEAD/DEAH_box_helicase_dom"/>
</dbReference>
<protein>
    <recommendedName>
        <fullName evidence="5">ATP-dependent RNA helicase</fullName>
        <ecNumber evidence="5">3.6.4.13</ecNumber>
    </recommendedName>
</protein>
<evidence type="ECO:0000256" key="6">
    <source>
        <dbReference type="SAM" id="MobiDB-lite"/>
    </source>
</evidence>
<dbReference type="Pfam" id="PF00271">
    <property type="entry name" value="Helicase_C"/>
    <property type="match status" value="1"/>
</dbReference>
<evidence type="ECO:0000256" key="1">
    <source>
        <dbReference type="ARBA" id="ARBA00022741"/>
    </source>
</evidence>
<dbReference type="PROSITE" id="PS51192">
    <property type="entry name" value="HELICASE_ATP_BIND_1"/>
    <property type="match status" value="1"/>
</dbReference>
<dbReference type="InterPro" id="IPR014001">
    <property type="entry name" value="Helicase_ATP-bd"/>
</dbReference>
<evidence type="ECO:0000256" key="3">
    <source>
        <dbReference type="ARBA" id="ARBA00022840"/>
    </source>
</evidence>
<proteinExistence type="inferred from homology"/>
<keyword evidence="3 5" id="KW-0067">ATP-binding</keyword>
<dbReference type="SMART" id="SM00490">
    <property type="entry name" value="HELICc"/>
    <property type="match status" value="1"/>
</dbReference>
<keyword evidence="5" id="KW-0347">Helicase</keyword>
<feature type="compositionally biased region" description="Low complexity" evidence="6">
    <location>
        <begin position="346"/>
        <end position="360"/>
    </location>
</feature>
<dbReference type="InterPro" id="IPR027417">
    <property type="entry name" value="P-loop_NTPase"/>
</dbReference>
<evidence type="ECO:0000259" key="8">
    <source>
        <dbReference type="PROSITE" id="PS51194"/>
    </source>
</evidence>
<sequence length="629" mass="68156">MFGAGLVLQSPRNAESRLPQSTHGEKETISLVFKVKPSHNNQLSEMRITPLDSRLRLSPRCAHARLQVSVYRQLLVNKPEGGFLASADISFKTLGLTHTVAEALLAAGFSRPASVQALAIPAIARGQDVVLAAETGSGKTLAYLAPIISTLLERRPMTGRVSPRGERWAYDGAVVLCANAALCQQVVLAADKLRDASSGAALMRTAYVNPRDGPPLEPPDIIVSTPAGLIGTVDIWSESAGWEWTGTGLANRLRHVVVDEADLLLGGGFAKALWQVLDLMRDGDKERRIEALCQEVGTSPARFHALPYPIRKQALDGGTKGGSKYLASKLERRDKDLWGSDATIGASSPSAETSSSAADAEIPDRTWQRQYVFVAATMPEEPEGGRGVSVDLRKKFPTLQWLAGRQLHQAQQQLQHTWLQVSDATWQSSLVAAVRDDPSQLAGHGRTLVFASTVNAANEVADVLSESGLQVVVYHRKTPVSVQAESLQRISSEQGLVMVCTDAAARGLDIPHVTHVVQADFASSAVDFIHRVGRSARAGKGGHVTSLITPDKAVLAGAIQSAVEARQPVEGAFSRNRSFRKKLRKYGDYVPRGQQGKLSQDHQERKQQMKASKALKRQFDPNQDLDWDD</sequence>
<comment type="catalytic activity">
    <reaction evidence="5">
        <text>ATP + H2O = ADP + phosphate + H(+)</text>
        <dbReference type="Rhea" id="RHEA:13065"/>
        <dbReference type="ChEBI" id="CHEBI:15377"/>
        <dbReference type="ChEBI" id="CHEBI:15378"/>
        <dbReference type="ChEBI" id="CHEBI:30616"/>
        <dbReference type="ChEBI" id="CHEBI:43474"/>
        <dbReference type="ChEBI" id="CHEBI:456216"/>
        <dbReference type="EC" id="3.6.4.13"/>
    </reaction>
</comment>
<comment type="similarity">
    <text evidence="5">Belongs to the DEAD box helicase family.</text>
</comment>
<feature type="domain" description="Helicase C-terminal" evidence="8">
    <location>
        <begin position="426"/>
        <end position="580"/>
    </location>
</feature>
<dbReference type="EMBL" id="JALJOS010000001">
    <property type="protein sequence ID" value="KAK9844337.1"/>
    <property type="molecule type" value="Genomic_DNA"/>
</dbReference>
<feature type="region of interest" description="Disordered" evidence="6">
    <location>
        <begin position="340"/>
        <end position="360"/>
    </location>
</feature>
<comment type="domain">
    <text evidence="5">The Q motif is unique to and characteristic of the DEAD box family of RNA helicases and controls ATP binding and hydrolysis.</text>
</comment>
<dbReference type="GO" id="GO:0005524">
    <property type="term" value="F:ATP binding"/>
    <property type="evidence" value="ECO:0007669"/>
    <property type="project" value="UniProtKB-UniRule"/>
</dbReference>
<keyword evidence="2 5" id="KW-0378">Hydrolase</keyword>
<name>A0AAW1SF62_9CHLO</name>
<keyword evidence="10" id="KW-1185">Reference proteome</keyword>
<evidence type="ECO:0000313" key="10">
    <source>
        <dbReference type="Proteomes" id="UP001438707"/>
    </source>
</evidence>
<dbReference type="AlphaFoldDB" id="A0AAW1SF62"/>
<keyword evidence="1 5" id="KW-0547">Nucleotide-binding</keyword>
<dbReference type="EC" id="3.6.4.13" evidence="5"/>
<dbReference type="CDD" id="cd18787">
    <property type="entry name" value="SF2_C_DEAD"/>
    <property type="match status" value="1"/>
</dbReference>
<dbReference type="GO" id="GO:0016787">
    <property type="term" value="F:hydrolase activity"/>
    <property type="evidence" value="ECO:0007669"/>
    <property type="project" value="UniProtKB-KW"/>
</dbReference>
<feature type="region of interest" description="Disordered" evidence="6">
    <location>
        <begin position="584"/>
        <end position="629"/>
    </location>
</feature>
<dbReference type="PANTHER" id="PTHR24031">
    <property type="entry name" value="RNA HELICASE"/>
    <property type="match status" value="1"/>
</dbReference>
<evidence type="ECO:0000259" key="7">
    <source>
        <dbReference type="PROSITE" id="PS51192"/>
    </source>
</evidence>
<comment type="caution">
    <text evidence="9">The sequence shown here is derived from an EMBL/GenBank/DDBJ whole genome shotgun (WGS) entry which is preliminary data.</text>
</comment>
<evidence type="ECO:0000256" key="2">
    <source>
        <dbReference type="ARBA" id="ARBA00022801"/>
    </source>
</evidence>
<organism evidence="9 10">
    <name type="scientific">Apatococcus lobatus</name>
    <dbReference type="NCBI Taxonomy" id="904363"/>
    <lineage>
        <taxon>Eukaryota</taxon>
        <taxon>Viridiplantae</taxon>
        <taxon>Chlorophyta</taxon>
        <taxon>core chlorophytes</taxon>
        <taxon>Trebouxiophyceae</taxon>
        <taxon>Chlorellales</taxon>
        <taxon>Chlorellaceae</taxon>
        <taxon>Apatococcus</taxon>
    </lineage>
</organism>
<reference evidence="9 10" key="1">
    <citation type="journal article" date="2024" name="Nat. Commun.">
        <title>Phylogenomics reveals the evolutionary origins of lichenization in chlorophyte algae.</title>
        <authorList>
            <person name="Puginier C."/>
            <person name="Libourel C."/>
            <person name="Otte J."/>
            <person name="Skaloud P."/>
            <person name="Haon M."/>
            <person name="Grisel S."/>
            <person name="Petersen M."/>
            <person name="Berrin J.G."/>
            <person name="Delaux P.M."/>
            <person name="Dal Grande F."/>
            <person name="Keller J."/>
        </authorList>
    </citation>
    <scope>NUCLEOTIDE SEQUENCE [LARGE SCALE GENOMIC DNA]</scope>
    <source>
        <strain evidence="9 10">SAG 2145</strain>
    </source>
</reference>
<dbReference type="GO" id="GO:0003723">
    <property type="term" value="F:RNA binding"/>
    <property type="evidence" value="ECO:0007669"/>
    <property type="project" value="UniProtKB-UniRule"/>
</dbReference>
<keyword evidence="4 5" id="KW-0694">RNA-binding</keyword>
<dbReference type="InterPro" id="IPR001650">
    <property type="entry name" value="Helicase_C-like"/>
</dbReference>
<dbReference type="GO" id="GO:0003724">
    <property type="term" value="F:RNA helicase activity"/>
    <property type="evidence" value="ECO:0007669"/>
    <property type="project" value="UniProtKB-EC"/>
</dbReference>
<dbReference type="Gene3D" id="3.40.50.300">
    <property type="entry name" value="P-loop containing nucleotide triphosphate hydrolases"/>
    <property type="match status" value="2"/>
</dbReference>
<evidence type="ECO:0000256" key="5">
    <source>
        <dbReference type="RuleBase" id="RU365068"/>
    </source>
</evidence>
<dbReference type="Pfam" id="PF00270">
    <property type="entry name" value="DEAD"/>
    <property type="match status" value="1"/>
</dbReference>